<evidence type="ECO:0000313" key="4">
    <source>
        <dbReference type="Proteomes" id="UP000177383"/>
    </source>
</evidence>
<evidence type="ECO:0000313" key="3">
    <source>
        <dbReference type="EMBL" id="OGG14804.1"/>
    </source>
</evidence>
<name>A0A1F5ZR43_9BACT</name>
<dbReference type="Proteomes" id="UP000177383">
    <property type="component" value="Unassembled WGS sequence"/>
</dbReference>
<evidence type="ECO:0000256" key="2">
    <source>
        <dbReference type="SAM" id="Phobius"/>
    </source>
</evidence>
<protein>
    <recommendedName>
        <fullName evidence="5">PsbP C-terminal domain-containing protein</fullName>
    </recommendedName>
</protein>
<keyword evidence="2" id="KW-0812">Transmembrane</keyword>
<keyword evidence="2" id="KW-0472">Membrane</keyword>
<feature type="region of interest" description="Disordered" evidence="1">
    <location>
        <begin position="1"/>
        <end position="26"/>
    </location>
</feature>
<dbReference type="EMBL" id="MFJE01000011">
    <property type="protein sequence ID" value="OGG14804.1"/>
    <property type="molecule type" value="Genomic_DNA"/>
</dbReference>
<dbReference type="STRING" id="1798375.A2773_06920"/>
<keyword evidence="2" id="KW-1133">Transmembrane helix</keyword>
<evidence type="ECO:0008006" key="5">
    <source>
        <dbReference type="Google" id="ProtNLM"/>
    </source>
</evidence>
<dbReference type="AlphaFoldDB" id="A0A1F5ZR43"/>
<comment type="caution">
    <text evidence="3">The sequence shown here is derived from an EMBL/GenBank/DDBJ whole genome shotgun (WGS) entry which is preliminary data.</text>
</comment>
<feature type="transmembrane region" description="Helical" evidence="2">
    <location>
        <begin position="33"/>
        <end position="53"/>
    </location>
</feature>
<proteinExistence type="predicted"/>
<reference evidence="3 4" key="1">
    <citation type="journal article" date="2016" name="Nat. Commun.">
        <title>Thousands of microbial genomes shed light on interconnected biogeochemical processes in an aquifer system.</title>
        <authorList>
            <person name="Anantharaman K."/>
            <person name="Brown C.T."/>
            <person name="Hug L.A."/>
            <person name="Sharon I."/>
            <person name="Castelle C.J."/>
            <person name="Probst A.J."/>
            <person name="Thomas B.C."/>
            <person name="Singh A."/>
            <person name="Wilkins M.J."/>
            <person name="Karaoz U."/>
            <person name="Brodie E.L."/>
            <person name="Williams K.H."/>
            <person name="Hubbard S.S."/>
            <person name="Banfield J.F."/>
        </authorList>
    </citation>
    <scope>NUCLEOTIDE SEQUENCE [LARGE SCALE GENOMIC DNA]</scope>
</reference>
<feature type="region of interest" description="Disordered" evidence="1">
    <location>
        <begin position="59"/>
        <end position="86"/>
    </location>
</feature>
<evidence type="ECO:0000256" key="1">
    <source>
        <dbReference type="SAM" id="MobiDB-lite"/>
    </source>
</evidence>
<gene>
    <name evidence="3" type="ORF">A2773_06920</name>
</gene>
<organism evidence="3 4">
    <name type="scientific">Candidatus Gottesmanbacteria bacterium RIFCSPHIGHO2_01_FULL_39_10</name>
    <dbReference type="NCBI Taxonomy" id="1798375"/>
    <lineage>
        <taxon>Bacteria</taxon>
        <taxon>Candidatus Gottesmaniibacteriota</taxon>
    </lineage>
</organism>
<sequence>MNPAPAEIPPIPQTPSSPPIPPPPAGGTPKFPLFPILAGILLMILVATGTFFLGKSQNNQNASIPSTPSPLPSEALAKEGTPDPTDNWETYINTKYKYQFKYPSDFKIFDESADRIYINNNLPADPNCQGGGCFLGTPRLSIYFEHLNNPGEDELNLDDYATARSTSIQQEATEPGIIKKIQKFGLDVRYAEGVTQGYSHNYFMKPSPNLSFSISAVFPSKEDVPKYESIAEKILSTFKFIE</sequence>
<accession>A0A1F5ZR43</accession>